<feature type="region of interest" description="Disordered" evidence="1">
    <location>
        <begin position="42"/>
        <end position="67"/>
    </location>
</feature>
<feature type="compositionally biased region" description="Acidic residues" evidence="1">
    <location>
        <begin position="216"/>
        <end position="236"/>
    </location>
</feature>
<feature type="compositionally biased region" description="Acidic residues" evidence="1">
    <location>
        <begin position="519"/>
        <end position="531"/>
    </location>
</feature>
<feature type="compositionally biased region" description="Acidic residues" evidence="1">
    <location>
        <begin position="702"/>
        <end position="713"/>
    </location>
</feature>
<comment type="caution">
    <text evidence="2">The sequence shown here is derived from an EMBL/GenBank/DDBJ whole genome shotgun (WGS) entry which is preliminary data.</text>
</comment>
<evidence type="ECO:0000256" key="1">
    <source>
        <dbReference type="SAM" id="MobiDB-lite"/>
    </source>
</evidence>
<sequence length="755" mass="82485">MVEIEMEVDMAKPLNQDAHLDDDFIDFDTDMVDQPELVSLHSAGPQKLAEAGANPEDNAHAAGNIDYPEENEADAALREDAELGGVEASTNDIYVTENDTTYTADPASLGTKDGVLSLPKQSEEDDEYVEIPDADENVHKTLAEAHASDHEIDYELGEHAEEHDAHGGLEPDEETPAVPSTDIAVENTVGDDVLEPGRDVVTEGPEGGHDDHGGCEDYEEEAEEDEITYDDDEALEPELSPVQDDERAHHVDEDVAKDELDDEVQTVEDVSGEDARFHETSEQKAIQDGDFDVAHGPFDVESEAHDEVVYVSAVRFQEHSERQTIQDGDTEEVQYGKYDAESEQQDPSVSGHNSVAVSETEFPAITVQYKGDEFPFFSNGSDGFFTETSILDETMEKLLSGFRDELANEIAHEEELVFQVDELGLEFAESCLRDSLSSVTLHQILEIFDLLVKNQDPDSSRTLYTYLFTRPCASKRLESLIESATAGKGLDEVIHLFESPVRAAASALETNTADGNDERLDDFDSPPEEADETSKEDMGDEIGYAEDGVDLNAAISGNNQDANEDEQDVNDDEQNAIEGDQDTADDDYIEGHTVEPTSEAVIGADDQAPNVAAIEEPIELNAHNESESNPLINLDLNDSTKIDEVDLEVDGDADEEDPIDLDIGNLGTTNTSTTTTLKDEGDAGSAIVDAETEMTATVLPDTIEEAGEDDVGEIDWRDEPEALAIPSTPSAAGKRPRGDDELDVEDEQDVKRRRP</sequence>
<feature type="region of interest" description="Disordered" evidence="1">
    <location>
        <begin position="509"/>
        <end position="539"/>
    </location>
</feature>
<feature type="region of interest" description="Disordered" evidence="1">
    <location>
        <begin position="700"/>
        <end position="755"/>
    </location>
</feature>
<feature type="compositionally biased region" description="Acidic residues" evidence="1">
    <location>
        <begin position="259"/>
        <end position="272"/>
    </location>
</feature>
<dbReference type="Proteomes" id="UP001498421">
    <property type="component" value="Unassembled WGS sequence"/>
</dbReference>
<evidence type="ECO:0000313" key="2">
    <source>
        <dbReference type="EMBL" id="KAK7433092.1"/>
    </source>
</evidence>
<feature type="compositionally biased region" description="Low complexity" evidence="1">
    <location>
        <begin position="664"/>
        <end position="676"/>
    </location>
</feature>
<feature type="compositionally biased region" description="Basic and acidic residues" evidence="1">
    <location>
        <begin position="273"/>
        <end position="283"/>
    </location>
</feature>
<dbReference type="InterPro" id="IPR018822">
    <property type="entry name" value="UPF0646"/>
</dbReference>
<evidence type="ECO:0000313" key="3">
    <source>
        <dbReference type="Proteomes" id="UP001498421"/>
    </source>
</evidence>
<feature type="compositionally biased region" description="Basic and acidic residues" evidence="1">
    <location>
        <begin position="195"/>
        <end position="215"/>
    </location>
</feature>
<proteinExistence type="predicted"/>
<dbReference type="EMBL" id="JAZAVK010000001">
    <property type="protein sequence ID" value="KAK7433092.1"/>
    <property type="molecule type" value="Genomic_DNA"/>
</dbReference>
<feature type="compositionally biased region" description="Acidic residues" evidence="1">
    <location>
        <begin position="649"/>
        <end position="660"/>
    </location>
</feature>
<feature type="compositionally biased region" description="Basic and acidic residues" evidence="1">
    <location>
        <begin position="156"/>
        <end position="169"/>
    </location>
</feature>
<feature type="region of interest" description="Disordered" evidence="1">
    <location>
        <begin position="649"/>
        <end position="682"/>
    </location>
</feature>
<feature type="compositionally biased region" description="Basic and acidic residues" evidence="1">
    <location>
        <begin position="244"/>
        <end position="258"/>
    </location>
</feature>
<dbReference type="Pfam" id="PF10336">
    <property type="entry name" value="DUF2420"/>
    <property type="match status" value="1"/>
</dbReference>
<keyword evidence="3" id="KW-1185">Reference proteome</keyword>
<gene>
    <name evidence="2" type="ORF">QQZ08_000021</name>
</gene>
<name>A0ABR1IHG0_9HYPO</name>
<organism evidence="2 3">
    <name type="scientific">Neonectria magnoliae</name>
    <dbReference type="NCBI Taxonomy" id="2732573"/>
    <lineage>
        <taxon>Eukaryota</taxon>
        <taxon>Fungi</taxon>
        <taxon>Dikarya</taxon>
        <taxon>Ascomycota</taxon>
        <taxon>Pezizomycotina</taxon>
        <taxon>Sordariomycetes</taxon>
        <taxon>Hypocreomycetidae</taxon>
        <taxon>Hypocreales</taxon>
        <taxon>Nectriaceae</taxon>
        <taxon>Neonectria</taxon>
    </lineage>
</organism>
<feature type="region of interest" description="Disordered" evidence="1">
    <location>
        <begin position="156"/>
        <end position="283"/>
    </location>
</feature>
<reference evidence="2 3" key="1">
    <citation type="journal article" date="2025" name="Microbiol. Resour. Announc.">
        <title>Draft genome sequences for Neonectria magnoliae and Neonectria punicea, canker pathogens of Liriodendron tulipifera and Acer saccharum in West Virginia.</title>
        <authorList>
            <person name="Petronek H.M."/>
            <person name="Kasson M.T."/>
            <person name="Metheny A.M."/>
            <person name="Stauder C.M."/>
            <person name="Lovett B."/>
            <person name="Lynch S.C."/>
            <person name="Garnas J.R."/>
            <person name="Kasson L.R."/>
            <person name="Stajich J.E."/>
        </authorList>
    </citation>
    <scope>NUCLEOTIDE SEQUENCE [LARGE SCALE GENOMIC DNA]</scope>
    <source>
        <strain evidence="2 3">NRRL 64651</strain>
    </source>
</reference>
<protein>
    <submittedName>
        <fullName evidence="2">Uncharacterized protein</fullName>
    </submittedName>
</protein>
<accession>A0ABR1IHG0</accession>